<accession>A0A369KA57</accession>
<feature type="region of interest" description="Disordered" evidence="1">
    <location>
        <begin position="431"/>
        <end position="455"/>
    </location>
</feature>
<evidence type="ECO:0000256" key="1">
    <source>
        <dbReference type="SAM" id="MobiDB-lite"/>
    </source>
</evidence>
<proteinExistence type="predicted"/>
<comment type="caution">
    <text evidence="2">The sequence shown here is derived from an EMBL/GenBank/DDBJ whole genome shotgun (WGS) entry which is preliminary data.</text>
</comment>
<dbReference type="Proteomes" id="UP000076154">
    <property type="component" value="Unassembled WGS sequence"/>
</dbReference>
<feature type="compositionally biased region" description="Basic and acidic residues" evidence="1">
    <location>
        <begin position="595"/>
        <end position="611"/>
    </location>
</feature>
<feature type="region of interest" description="Disordered" evidence="1">
    <location>
        <begin position="578"/>
        <end position="618"/>
    </location>
</feature>
<evidence type="ECO:0000313" key="3">
    <source>
        <dbReference type="Proteomes" id="UP000076154"/>
    </source>
</evidence>
<dbReference type="AlphaFoldDB" id="A0A369KA57"/>
<gene>
    <name evidence="2" type="ORF">Hypma_005808</name>
</gene>
<feature type="region of interest" description="Disordered" evidence="1">
    <location>
        <begin position="478"/>
        <end position="508"/>
    </location>
</feature>
<evidence type="ECO:0000313" key="2">
    <source>
        <dbReference type="EMBL" id="RDB30798.1"/>
    </source>
</evidence>
<reference evidence="2" key="1">
    <citation type="submission" date="2018-04" db="EMBL/GenBank/DDBJ databases">
        <title>Whole genome sequencing of Hypsizygus marmoreus.</title>
        <authorList>
            <person name="Choi I.-G."/>
            <person name="Min B."/>
            <person name="Kim J.-G."/>
            <person name="Kim S."/>
            <person name="Oh Y.-L."/>
            <person name="Kong W.-S."/>
            <person name="Park H."/>
            <person name="Jeong J."/>
            <person name="Song E.-S."/>
        </authorList>
    </citation>
    <scope>NUCLEOTIDE SEQUENCE [LARGE SCALE GENOMIC DNA]</scope>
    <source>
        <strain evidence="2">51987-8</strain>
    </source>
</reference>
<protein>
    <submittedName>
        <fullName evidence="2">Uncharacterized protein</fullName>
    </submittedName>
</protein>
<feature type="region of interest" description="Disordered" evidence="1">
    <location>
        <begin position="1"/>
        <end position="74"/>
    </location>
</feature>
<organism evidence="2 3">
    <name type="scientific">Hypsizygus marmoreus</name>
    <name type="common">White beech mushroom</name>
    <name type="synonym">Agaricus marmoreus</name>
    <dbReference type="NCBI Taxonomy" id="39966"/>
    <lineage>
        <taxon>Eukaryota</taxon>
        <taxon>Fungi</taxon>
        <taxon>Dikarya</taxon>
        <taxon>Basidiomycota</taxon>
        <taxon>Agaricomycotina</taxon>
        <taxon>Agaricomycetes</taxon>
        <taxon>Agaricomycetidae</taxon>
        <taxon>Agaricales</taxon>
        <taxon>Tricholomatineae</taxon>
        <taxon>Lyophyllaceae</taxon>
        <taxon>Hypsizygus</taxon>
    </lineage>
</organism>
<dbReference type="InParanoid" id="A0A369KA57"/>
<keyword evidence="3" id="KW-1185">Reference proteome</keyword>
<dbReference type="EMBL" id="LUEZ02000004">
    <property type="protein sequence ID" value="RDB30798.1"/>
    <property type="molecule type" value="Genomic_DNA"/>
</dbReference>
<sequence>MQSFPVTSHGKARDSTGCIDQPPHPSGVGPSTSPSHRNRIPPPPQRSSRKQVSTSKPTEGYATPNPAQSSSRPQPPALLYISVDQVKPCLDIAGFCAAAARLAIVDSSWQNMVRAGLVLAANLSAETAELPGVNDRKTAAEWISEWLEMRSNTSPPGEITIEHFSPPKRVSQLEEQDWSFFSQGGAQHIFRLLYGLRDCYYRHSTTSPAPTMSAAEWSLWVKDLHWGFSCMLQLLKAHPNSSPLRVLSINRAVVSAVAVQSQVNPSYPSSRPQDPRAGYQNTYPLRSPLPELPTQPMTNPYPGDRSYDLRGSTLRSVDEAPQQLHGTPAYFGQPPAPLSSSMYPVDRSHDTREYTIQSAAELVPLHHSNLIPAHIHSHFSQSSDPQAAAFYQIERSRDIRTDHSPAALSLHQPNLVPLAASAPFTQPGAPRAANFYAGHESGDTTADRNASSAPFIEPPANFYSTVASHDTKERATRIAEGDRSAEGGHPVYHPSVSPRSFAPPQAPVPGNFYTVDRDVSETTSRPAEDPPKTMVPTHYAQLSAVAQAVHCSDSRSDAFKLAPRSVQTNKSMFFSYRIPRETNNTPVSTGRKRAHEGEGEGETSKKTKLEDISEDEDI</sequence>
<name>A0A369KA57_HYPMA</name>